<dbReference type="SUPFAM" id="SSF48695">
    <property type="entry name" value="Multiheme cytochromes"/>
    <property type="match status" value="1"/>
</dbReference>
<dbReference type="Proteomes" id="UP001238179">
    <property type="component" value="Chromosome"/>
</dbReference>
<dbReference type="EMBL" id="AP027080">
    <property type="protein sequence ID" value="BDU74381.1"/>
    <property type="molecule type" value="Genomic_DNA"/>
</dbReference>
<dbReference type="RefSeq" id="WP_316413057.1">
    <property type="nucleotide sequence ID" value="NZ_AP027080.1"/>
</dbReference>
<dbReference type="PROSITE" id="PS51257">
    <property type="entry name" value="PROKAR_LIPOPROTEIN"/>
    <property type="match status" value="1"/>
</dbReference>
<reference evidence="3" key="1">
    <citation type="journal article" date="2023" name="Int. J. Syst. Evol. Microbiol.">
        <title>Mesoterricola silvestris gen. nov., sp. nov., Mesoterricola sediminis sp. nov., Geothrix oryzae sp. nov., Geothrix edaphica sp. nov., Geothrix rubra sp. nov., and Geothrix limicola sp. nov., six novel members of Acidobacteriota isolated from soils.</title>
        <authorList>
            <person name="Itoh H."/>
            <person name="Sugisawa Y."/>
            <person name="Mise K."/>
            <person name="Xu Z."/>
            <person name="Kuniyasu M."/>
            <person name="Ushijima N."/>
            <person name="Kawano K."/>
            <person name="Kobayashi E."/>
            <person name="Shiratori Y."/>
            <person name="Masuda Y."/>
            <person name="Senoo K."/>
        </authorList>
    </citation>
    <scope>NUCLEOTIDE SEQUENCE [LARGE SCALE GENOMIC DNA]</scope>
    <source>
        <strain evidence="3">W79</strain>
    </source>
</reference>
<gene>
    <name evidence="2" type="ORF">METEAL_35550</name>
</gene>
<accession>A0AA48GJX0</accession>
<proteinExistence type="predicted"/>
<organism evidence="2 3">
    <name type="scientific">Mesoterricola silvestris</name>
    <dbReference type="NCBI Taxonomy" id="2927979"/>
    <lineage>
        <taxon>Bacteria</taxon>
        <taxon>Pseudomonadati</taxon>
        <taxon>Acidobacteriota</taxon>
        <taxon>Holophagae</taxon>
        <taxon>Holophagales</taxon>
        <taxon>Holophagaceae</taxon>
        <taxon>Mesoterricola</taxon>
    </lineage>
</organism>
<name>A0AA48GJX0_9BACT</name>
<feature type="signal peptide" evidence="1">
    <location>
        <begin position="1"/>
        <end position="21"/>
    </location>
</feature>
<dbReference type="InterPro" id="IPR036280">
    <property type="entry name" value="Multihaem_cyt_sf"/>
</dbReference>
<evidence type="ECO:0000313" key="2">
    <source>
        <dbReference type="EMBL" id="BDU74381.1"/>
    </source>
</evidence>
<keyword evidence="3" id="KW-1185">Reference proteome</keyword>
<feature type="chain" id="PRO_5041202814" evidence="1">
    <location>
        <begin position="22"/>
        <end position="155"/>
    </location>
</feature>
<protein>
    <submittedName>
        <fullName evidence="2">Cytochrome c</fullName>
    </submittedName>
</protein>
<dbReference type="AlphaFoldDB" id="A0AA48GJX0"/>
<evidence type="ECO:0000256" key="1">
    <source>
        <dbReference type="SAM" id="SignalP"/>
    </source>
</evidence>
<dbReference type="KEGG" id="msil:METEAL_35550"/>
<keyword evidence="1" id="KW-0732">Signal</keyword>
<evidence type="ECO:0000313" key="3">
    <source>
        <dbReference type="Proteomes" id="UP001238179"/>
    </source>
</evidence>
<sequence>MFKKFALIAAGLGLGLLTACALVSPEASFARTHPQELSTGRPTCSECHGTERVKSTQKTFASLDHTTTFVKDHKVQATQDGATCASCHAQSFCSDCHGGKTAMLPSAKLGNRPDRISPHRTGYLTLHRIDGKVDPTGCFKCHGRANNEKCTACHK</sequence>